<keyword evidence="5" id="KW-0804">Transcription</keyword>
<dbReference type="HOGENOM" id="CLU_060699_1_0_11"/>
<dbReference type="InterPro" id="IPR014036">
    <property type="entry name" value="DeoR-like_C"/>
</dbReference>
<evidence type="ECO:0000256" key="5">
    <source>
        <dbReference type="ARBA" id="ARBA00023163"/>
    </source>
</evidence>
<reference evidence="8 9" key="1">
    <citation type="submission" date="2008-10" db="EMBL/GenBank/DDBJ databases">
        <title>Draft genome sequence of Collinsella stercoris (DSM 13279).</title>
        <authorList>
            <person name="Sudarsanam P."/>
            <person name="Ley R."/>
            <person name="Guruge J."/>
            <person name="Turnbaugh P.J."/>
            <person name="Mahowald M."/>
            <person name="Liep D."/>
            <person name="Gordon J."/>
        </authorList>
    </citation>
    <scope>NUCLEOTIDE SEQUENCE [LARGE SCALE GENOMIC DNA]</scope>
    <source>
        <strain evidence="8 9">DSM 13279</strain>
    </source>
</reference>
<keyword evidence="3" id="KW-0805">Transcription regulation</keyword>
<dbReference type="SMART" id="SM01134">
    <property type="entry name" value="DeoRC"/>
    <property type="match status" value="1"/>
</dbReference>
<dbReference type="AlphaFoldDB" id="B6G8A1"/>
<dbReference type="SUPFAM" id="SSF46785">
    <property type="entry name" value="Winged helix' DNA-binding domain"/>
    <property type="match status" value="1"/>
</dbReference>
<sequence length="263" mass="28890">MITNTIGGAMKSERHQAILNLLKQRHTVTVNGIAQGLGVSSMTVRRDLADLAAEGLITRVHGGAQLPHSAHGTTLSRVHTHDEKRHQNVQQKREAAKLAARYVKPGDSIFMGGGSTLELMCEYLPTRGIRVITNNAPLFSLLADNTEVDLYLIGGTYRRQTRVFTMPSSHNGFFGLTASKAFVSTTGIFGNEVFGSYMDSAMVLADALDRADERYIVTDGEKVGRRDFYAFTTLDRIDAVFINPDTAPDQLEALRSWTTVVTE</sequence>
<dbReference type="STRING" id="445975.COLSTE_00291"/>
<dbReference type="InterPro" id="IPR036390">
    <property type="entry name" value="WH_DNA-bd_sf"/>
</dbReference>
<dbReference type="SMART" id="SM00420">
    <property type="entry name" value="HTH_DEOR"/>
    <property type="match status" value="1"/>
</dbReference>
<dbReference type="Pfam" id="PF00455">
    <property type="entry name" value="DeoRC"/>
    <property type="match status" value="1"/>
</dbReference>
<dbReference type="PROSITE" id="PS00894">
    <property type="entry name" value="HTH_DEOR_1"/>
    <property type="match status" value="1"/>
</dbReference>
<name>B6G8A1_9ACTN</name>
<dbReference type="InterPro" id="IPR001034">
    <property type="entry name" value="DeoR_HTH"/>
</dbReference>
<evidence type="ECO:0000313" key="8">
    <source>
        <dbReference type="EMBL" id="EEA91523.1"/>
    </source>
</evidence>
<evidence type="ECO:0000256" key="4">
    <source>
        <dbReference type="ARBA" id="ARBA00023125"/>
    </source>
</evidence>
<evidence type="ECO:0000256" key="2">
    <source>
        <dbReference type="ARBA" id="ARBA00022491"/>
    </source>
</evidence>
<dbReference type="OrthoDB" id="7688673at2"/>
<dbReference type="PANTHER" id="PTHR30363:SF4">
    <property type="entry name" value="GLYCEROL-3-PHOSPHATE REGULON REPRESSOR"/>
    <property type="match status" value="1"/>
</dbReference>
<protein>
    <recommendedName>
        <fullName evidence="1">Lactose phosphotransferase system repressor</fullName>
    </recommendedName>
</protein>
<proteinExistence type="predicted"/>
<gene>
    <name evidence="8" type="ORF">COLSTE_00291</name>
</gene>
<evidence type="ECO:0000256" key="3">
    <source>
        <dbReference type="ARBA" id="ARBA00023015"/>
    </source>
</evidence>
<dbReference type="Pfam" id="PF08220">
    <property type="entry name" value="HTH_DeoR"/>
    <property type="match status" value="1"/>
</dbReference>
<keyword evidence="4" id="KW-0238">DNA-binding</keyword>
<dbReference type="Proteomes" id="UP000003560">
    <property type="component" value="Unassembled WGS sequence"/>
</dbReference>
<organism evidence="8 9">
    <name type="scientific">Collinsella stercoris DSM 13279</name>
    <dbReference type="NCBI Taxonomy" id="445975"/>
    <lineage>
        <taxon>Bacteria</taxon>
        <taxon>Bacillati</taxon>
        <taxon>Actinomycetota</taxon>
        <taxon>Coriobacteriia</taxon>
        <taxon>Coriobacteriales</taxon>
        <taxon>Coriobacteriaceae</taxon>
        <taxon>Collinsella</taxon>
    </lineage>
</organism>
<comment type="caution">
    <text evidence="8">The sequence shown here is derived from an EMBL/GenBank/DDBJ whole genome shotgun (WGS) entry which is preliminary data.</text>
</comment>
<reference evidence="8 9" key="2">
    <citation type="submission" date="2008-10" db="EMBL/GenBank/DDBJ databases">
        <authorList>
            <person name="Fulton L."/>
            <person name="Clifton S."/>
            <person name="Fulton B."/>
            <person name="Xu J."/>
            <person name="Minx P."/>
            <person name="Pepin K.H."/>
            <person name="Johnson M."/>
            <person name="Thiruvilangam P."/>
            <person name="Bhonagiri V."/>
            <person name="Nash W.E."/>
            <person name="Mardis E.R."/>
            <person name="Wilson R.K."/>
        </authorList>
    </citation>
    <scope>NUCLEOTIDE SEQUENCE [LARGE SCALE GENOMIC DNA]</scope>
    <source>
        <strain evidence="8 9">DSM 13279</strain>
    </source>
</reference>
<dbReference type="InterPro" id="IPR037171">
    <property type="entry name" value="NagB/RpiA_transferase-like"/>
</dbReference>
<evidence type="ECO:0000256" key="1">
    <source>
        <dbReference type="ARBA" id="ARBA00021390"/>
    </source>
</evidence>
<keyword evidence="9" id="KW-1185">Reference proteome</keyword>
<dbReference type="Gene3D" id="3.40.50.1360">
    <property type="match status" value="1"/>
</dbReference>
<dbReference type="GO" id="GO:0003677">
    <property type="term" value="F:DNA binding"/>
    <property type="evidence" value="ECO:0007669"/>
    <property type="project" value="UniProtKB-KW"/>
</dbReference>
<dbReference type="SUPFAM" id="SSF100950">
    <property type="entry name" value="NagB/RpiA/CoA transferase-like"/>
    <property type="match status" value="1"/>
</dbReference>
<dbReference type="GO" id="GO:0003700">
    <property type="term" value="F:DNA-binding transcription factor activity"/>
    <property type="evidence" value="ECO:0007669"/>
    <property type="project" value="InterPro"/>
</dbReference>
<dbReference type="PANTHER" id="PTHR30363">
    <property type="entry name" value="HTH-TYPE TRANSCRIPTIONAL REGULATOR SRLR-RELATED"/>
    <property type="match status" value="1"/>
</dbReference>
<dbReference type="PRINTS" id="PR00037">
    <property type="entry name" value="HTHLACR"/>
</dbReference>
<feature type="domain" description="HTH deoR-type" evidence="7">
    <location>
        <begin position="11"/>
        <end position="66"/>
    </location>
</feature>
<keyword evidence="2" id="KW-0678">Repressor</keyword>
<evidence type="ECO:0000256" key="6">
    <source>
        <dbReference type="ARBA" id="ARBA00024937"/>
    </source>
</evidence>
<dbReference type="eggNOG" id="COG1349">
    <property type="taxonomic scope" value="Bacteria"/>
</dbReference>
<dbReference type="InterPro" id="IPR018356">
    <property type="entry name" value="Tscrpt_reg_HTH_DeoR_CS"/>
</dbReference>
<dbReference type="PROSITE" id="PS51000">
    <property type="entry name" value="HTH_DEOR_2"/>
    <property type="match status" value="1"/>
</dbReference>
<dbReference type="InterPro" id="IPR036388">
    <property type="entry name" value="WH-like_DNA-bd_sf"/>
</dbReference>
<evidence type="ECO:0000313" key="9">
    <source>
        <dbReference type="Proteomes" id="UP000003560"/>
    </source>
</evidence>
<dbReference type="EMBL" id="ABXJ01000014">
    <property type="protein sequence ID" value="EEA91523.1"/>
    <property type="molecule type" value="Genomic_DNA"/>
</dbReference>
<dbReference type="Gene3D" id="1.10.10.10">
    <property type="entry name" value="Winged helix-like DNA-binding domain superfamily/Winged helix DNA-binding domain"/>
    <property type="match status" value="1"/>
</dbReference>
<accession>B6G8A1</accession>
<evidence type="ECO:0000259" key="7">
    <source>
        <dbReference type="PROSITE" id="PS51000"/>
    </source>
</evidence>
<comment type="function">
    <text evidence="6">Repressor of the lactose catabolism operon. Galactose-6-phosphate is the inducer.</text>
</comment>
<dbReference type="InterPro" id="IPR050313">
    <property type="entry name" value="Carb_Metab_HTH_regulators"/>
</dbReference>